<dbReference type="AlphaFoldDB" id="A0A1D1Y160"/>
<sequence length="382" mass="41014">MEGAEEERTTERRQHRSRVVLRAGGSAGGLLLLGGALAATAALAVAFVVRAAAKKKKRTTKEPPQDGQQESSGKRAGSGREDRAGEGEGREGLRSLLSPLSPLPLPPSPPCHLNGEDFIGVKQRRKEEEELGHAVAVGRTNSSSKHEQRPNYHNLDAFSLPETDDFCATTNEVAIVEEPNFVQAQEKIIEESVSIEGGQGKEGNAQEKEEQDLLPVIVNKDVVVVDESKIIQVVDEALEGIASPDGSASPEEEESLVAEGSDETEGSSMESDAAEVNWSAKAIKVEFHLPSLEIHNSKVMATTTEEGFHGSGQKIGVAEAEVPAKEKGGRGLAGMVVETKETNAIKNLQVFLLFSTVILMVILAILLHRYNNKNKHLQSSPV</sequence>
<name>A0A1D1Y160_9ARAE</name>
<accession>A0A1D1Y160</accession>
<feature type="transmembrane region" description="Helical" evidence="2">
    <location>
        <begin position="27"/>
        <end position="49"/>
    </location>
</feature>
<dbReference type="EMBL" id="GDJX01019577">
    <property type="protein sequence ID" value="JAT48359.1"/>
    <property type="molecule type" value="Transcribed_RNA"/>
</dbReference>
<reference evidence="3" key="1">
    <citation type="submission" date="2015-07" db="EMBL/GenBank/DDBJ databases">
        <title>Transcriptome Assembly of Anthurium amnicola.</title>
        <authorList>
            <person name="Suzuki J."/>
        </authorList>
    </citation>
    <scope>NUCLEOTIDE SEQUENCE</scope>
</reference>
<feature type="compositionally biased region" description="Acidic residues" evidence="1">
    <location>
        <begin position="250"/>
        <end position="265"/>
    </location>
</feature>
<evidence type="ECO:0000313" key="3">
    <source>
        <dbReference type="EMBL" id="JAT48359.1"/>
    </source>
</evidence>
<keyword evidence="2" id="KW-0812">Transmembrane</keyword>
<organism evidence="3">
    <name type="scientific">Anthurium amnicola</name>
    <dbReference type="NCBI Taxonomy" id="1678845"/>
    <lineage>
        <taxon>Eukaryota</taxon>
        <taxon>Viridiplantae</taxon>
        <taxon>Streptophyta</taxon>
        <taxon>Embryophyta</taxon>
        <taxon>Tracheophyta</taxon>
        <taxon>Spermatophyta</taxon>
        <taxon>Magnoliopsida</taxon>
        <taxon>Liliopsida</taxon>
        <taxon>Araceae</taxon>
        <taxon>Pothoideae</taxon>
        <taxon>Potheae</taxon>
        <taxon>Anthurium</taxon>
    </lineage>
</organism>
<feature type="transmembrane region" description="Helical" evidence="2">
    <location>
        <begin position="350"/>
        <end position="370"/>
    </location>
</feature>
<feature type="region of interest" description="Disordered" evidence="1">
    <location>
        <begin position="54"/>
        <end position="116"/>
    </location>
</feature>
<keyword evidence="2" id="KW-0472">Membrane</keyword>
<evidence type="ECO:0000256" key="2">
    <source>
        <dbReference type="SAM" id="Phobius"/>
    </source>
</evidence>
<keyword evidence="2" id="KW-1133">Transmembrane helix</keyword>
<feature type="region of interest" description="Disordered" evidence="1">
    <location>
        <begin position="241"/>
        <end position="271"/>
    </location>
</feature>
<feature type="compositionally biased region" description="Pro residues" evidence="1">
    <location>
        <begin position="101"/>
        <end position="110"/>
    </location>
</feature>
<gene>
    <name evidence="3" type="primary">LRRC25</name>
    <name evidence="3" type="ORF">g.47464</name>
</gene>
<proteinExistence type="predicted"/>
<feature type="compositionally biased region" description="Basic and acidic residues" evidence="1">
    <location>
        <begin position="78"/>
        <end position="93"/>
    </location>
</feature>
<protein>
    <submittedName>
        <fullName evidence="3">Leucine-rich repeat-containing protein 25</fullName>
    </submittedName>
</protein>
<evidence type="ECO:0000256" key="1">
    <source>
        <dbReference type="SAM" id="MobiDB-lite"/>
    </source>
</evidence>